<reference evidence="1" key="1">
    <citation type="submission" date="2022-10" db="EMBL/GenBank/DDBJ databases">
        <authorList>
            <person name="Koch H."/>
        </authorList>
    </citation>
    <scope>NUCLEOTIDE SEQUENCE</scope>
    <source>
        <strain evidence="1">DNF</strain>
    </source>
</reference>
<evidence type="ECO:0000313" key="2">
    <source>
        <dbReference type="Proteomes" id="UP001179121"/>
    </source>
</evidence>
<evidence type="ECO:0000313" key="1">
    <source>
        <dbReference type="EMBL" id="CAI4030718.1"/>
    </source>
</evidence>
<dbReference type="PANTHER" id="PTHR36573">
    <property type="entry name" value="INTERMEMBRANE PHOSPHOLIPID TRANSPORT SYSTEM BINDING PROTEIN MLAC"/>
    <property type="match status" value="1"/>
</dbReference>
<dbReference type="Pfam" id="PF05494">
    <property type="entry name" value="MlaC"/>
    <property type="match status" value="1"/>
</dbReference>
<dbReference type="AlphaFoldDB" id="A0AA86MXA2"/>
<sequence length="224" mass="25334">MHRVSRRQSRGHSTRLVGILALTLSLAVGLDWLAGARHTWALAAGPMEAVKGSIDDALRILADKELKGQDKSKERRQKLEAVVASRFSYEEMSRRALGAQWTKLSEAERQEFVELFRSLLINSYADRVESYSGEPINYVGERVEKEYGEVRTKVMLGQAEVPLDYRLINRAGDWRVYDVVIDGISLVSNYRGQFSKILKNGSYQDLVEQLRKKSDKLAASSKTP</sequence>
<dbReference type="Gene3D" id="3.10.450.710">
    <property type="entry name" value="Tgt2/MlaC"/>
    <property type="match status" value="1"/>
</dbReference>
<dbReference type="RefSeq" id="WP_289267692.1">
    <property type="nucleotide sequence ID" value="NZ_OX365700.1"/>
</dbReference>
<keyword evidence="2" id="KW-1185">Reference proteome</keyword>
<dbReference type="InterPro" id="IPR008869">
    <property type="entry name" value="MlaC/ttg2D"/>
</dbReference>
<organism evidence="1 2">
    <name type="scientific">Nitrospira tepida</name>
    <dbReference type="NCBI Taxonomy" id="2973512"/>
    <lineage>
        <taxon>Bacteria</taxon>
        <taxon>Pseudomonadati</taxon>
        <taxon>Nitrospirota</taxon>
        <taxon>Nitrospiria</taxon>
        <taxon>Nitrospirales</taxon>
        <taxon>Nitrospiraceae</taxon>
        <taxon>Nitrospira</taxon>
    </lineage>
</organism>
<dbReference type="InterPro" id="IPR042245">
    <property type="entry name" value="Tgt2/MlaC_sf"/>
</dbReference>
<dbReference type="EMBL" id="OX365700">
    <property type="protein sequence ID" value="CAI4030718.1"/>
    <property type="molecule type" value="Genomic_DNA"/>
</dbReference>
<dbReference type="Proteomes" id="UP001179121">
    <property type="component" value="Chromosome"/>
</dbReference>
<proteinExistence type="predicted"/>
<dbReference type="KEGG" id="nti:DNFV4_01146"/>
<gene>
    <name evidence="1" type="ORF">DNFV4_01146</name>
</gene>
<dbReference type="PANTHER" id="PTHR36573:SF1">
    <property type="entry name" value="INTERMEMBRANE PHOSPHOLIPID TRANSPORT SYSTEM BINDING PROTEIN MLAC"/>
    <property type="match status" value="1"/>
</dbReference>
<accession>A0AA86MXA2</accession>
<dbReference type="PIRSF" id="PIRSF004649">
    <property type="entry name" value="MlaC"/>
    <property type="match status" value="1"/>
</dbReference>
<protein>
    <submittedName>
        <fullName evidence="1">ABC transporter, auxiliary component, ATP-dependent toluene efflux transporter</fullName>
    </submittedName>
</protein>
<name>A0AA86MXA2_9BACT</name>